<dbReference type="PRINTS" id="PR00885">
    <property type="entry name" value="BCTERIALGSPH"/>
</dbReference>
<organism evidence="13 14">
    <name type="scientific">Novosphingobium hassiacum</name>
    <dbReference type="NCBI Taxonomy" id="173676"/>
    <lineage>
        <taxon>Bacteria</taxon>
        <taxon>Pseudomonadati</taxon>
        <taxon>Pseudomonadota</taxon>
        <taxon>Alphaproteobacteria</taxon>
        <taxon>Sphingomonadales</taxon>
        <taxon>Sphingomonadaceae</taxon>
        <taxon>Novosphingobium</taxon>
    </lineage>
</organism>
<evidence type="ECO:0000256" key="10">
    <source>
        <dbReference type="ARBA" id="ARBA00030775"/>
    </source>
</evidence>
<dbReference type="Pfam" id="PF07963">
    <property type="entry name" value="N_methyl"/>
    <property type="match status" value="1"/>
</dbReference>
<reference evidence="13 14" key="1">
    <citation type="submission" date="2020-08" db="EMBL/GenBank/DDBJ databases">
        <title>Genomic Encyclopedia of Type Strains, Phase IV (KMG-IV): sequencing the most valuable type-strain genomes for metagenomic binning, comparative biology and taxonomic classification.</title>
        <authorList>
            <person name="Goeker M."/>
        </authorList>
    </citation>
    <scope>NUCLEOTIDE SEQUENCE [LARGE SCALE GENOMIC DNA]</scope>
    <source>
        <strain evidence="13 14">DSM 14552</strain>
    </source>
</reference>
<evidence type="ECO:0000256" key="9">
    <source>
        <dbReference type="ARBA" id="ARBA00025772"/>
    </source>
</evidence>
<keyword evidence="4" id="KW-0488">Methylation</keyword>
<evidence type="ECO:0000256" key="5">
    <source>
        <dbReference type="ARBA" id="ARBA00022519"/>
    </source>
</evidence>
<evidence type="ECO:0000256" key="1">
    <source>
        <dbReference type="ARBA" id="ARBA00004377"/>
    </source>
</evidence>
<sequence>MRDAVIRPVQPAPRQNGFSLVEMMVVLMIMGLLASVAVLSLPGDERKLRTEAERFAARTSAARDEAIVGARPVSLVVSDKGYYFEQRSQGQWQPLPGRGFDLTAWDDATTVAAGRQRIVFDTLGLASSEAAVRLERGGRALAVRLRRDGKVALDGG</sequence>
<evidence type="ECO:0000313" key="14">
    <source>
        <dbReference type="Proteomes" id="UP000562395"/>
    </source>
</evidence>
<dbReference type="Pfam" id="PF12019">
    <property type="entry name" value="GspH"/>
    <property type="match status" value="1"/>
</dbReference>
<keyword evidence="5" id="KW-0997">Cell inner membrane</keyword>
<keyword evidence="7 11" id="KW-1133">Transmembrane helix</keyword>
<keyword evidence="6 11" id="KW-0812">Transmembrane</keyword>
<dbReference type="InterPro" id="IPR012902">
    <property type="entry name" value="N_methyl_site"/>
</dbReference>
<protein>
    <recommendedName>
        <fullName evidence="2">Type II secretion system protein H</fullName>
    </recommendedName>
    <alternativeName>
        <fullName evidence="10">General secretion pathway protein H</fullName>
    </alternativeName>
</protein>
<comment type="subcellular location">
    <subcellularLocation>
        <location evidence="1">Cell inner membrane</location>
        <topology evidence="1">Single-pass membrane protein</topology>
    </subcellularLocation>
</comment>
<dbReference type="GO" id="GO:0005886">
    <property type="term" value="C:plasma membrane"/>
    <property type="evidence" value="ECO:0007669"/>
    <property type="project" value="UniProtKB-SubCell"/>
</dbReference>
<keyword evidence="8 11" id="KW-0472">Membrane</keyword>
<gene>
    <name evidence="13" type="ORF">GGQ88_000192</name>
</gene>
<feature type="transmembrane region" description="Helical" evidence="11">
    <location>
        <begin position="20"/>
        <end position="41"/>
    </location>
</feature>
<proteinExistence type="inferred from homology"/>
<evidence type="ECO:0000256" key="6">
    <source>
        <dbReference type="ARBA" id="ARBA00022692"/>
    </source>
</evidence>
<dbReference type="Proteomes" id="UP000562395">
    <property type="component" value="Unassembled WGS sequence"/>
</dbReference>
<accession>A0A7W5ZVL4</accession>
<keyword evidence="14" id="KW-1185">Reference proteome</keyword>
<keyword evidence="3" id="KW-1003">Cell membrane</keyword>
<dbReference type="SUPFAM" id="SSF54523">
    <property type="entry name" value="Pili subunits"/>
    <property type="match status" value="1"/>
</dbReference>
<comment type="caution">
    <text evidence="13">The sequence shown here is derived from an EMBL/GenBank/DDBJ whole genome shotgun (WGS) entry which is preliminary data.</text>
</comment>
<dbReference type="InterPro" id="IPR002416">
    <property type="entry name" value="T2SS_protein-GspH"/>
</dbReference>
<dbReference type="Gene3D" id="3.55.40.10">
    <property type="entry name" value="minor pseudopilin epsh domain"/>
    <property type="match status" value="1"/>
</dbReference>
<evidence type="ECO:0000256" key="2">
    <source>
        <dbReference type="ARBA" id="ARBA00021549"/>
    </source>
</evidence>
<dbReference type="InterPro" id="IPR022346">
    <property type="entry name" value="T2SS_GspH"/>
</dbReference>
<dbReference type="AlphaFoldDB" id="A0A7W5ZVL4"/>
<comment type="similarity">
    <text evidence="9">Belongs to the GSP H family.</text>
</comment>
<evidence type="ECO:0000256" key="11">
    <source>
        <dbReference type="SAM" id="Phobius"/>
    </source>
</evidence>
<evidence type="ECO:0000313" key="13">
    <source>
        <dbReference type="EMBL" id="MBB3858952.1"/>
    </source>
</evidence>
<evidence type="ECO:0000256" key="8">
    <source>
        <dbReference type="ARBA" id="ARBA00023136"/>
    </source>
</evidence>
<dbReference type="NCBIfam" id="TIGR02532">
    <property type="entry name" value="IV_pilin_GFxxxE"/>
    <property type="match status" value="1"/>
</dbReference>
<evidence type="ECO:0000256" key="7">
    <source>
        <dbReference type="ARBA" id="ARBA00022989"/>
    </source>
</evidence>
<dbReference type="InterPro" id="IPR045584">
    <property type="entry name" value="Pilin-like"/>
</dbReference>
<evidence type="ECO:0000259" key="12">
    <source>
        <dbReference type="Pfam" id="PF12019"/>
    </source>
</evidence>
<dbReference type="GO" id="GO:0015627">
    <property type="term" value="C:type II protein secretion system complex"/>
    <property type="evidence" value="ECO:0007669"/>
    <property type="project" value="InterPro"/>
</dbReference>
<dbReference type="EMBL" id="JACICY010000001">
    <property type="protein sequence ID" value="MBB3858952.1"/>
    <property type="molecule type" value="Genomic_DNA"/>
</dbReference>
<feature type="domain" description="General secretion pathway GspH" evidence="12">
    <location>
        <begin position="51"/>
        <end position="149"/>
    </location>
</feature>
<dbReference type="GO" id="GO:0015628">
    <property type="term" value="P:protein secretion by the type II secretion system"/>
    <property type="evidence" value="ECO:0007669"/>
    <property type="project" value="InterPro"/>
</dbReference>
<evidence type="ECO:0000256" key="3">
    <source>
        <dbReference type="ARBA" id="ARBA00022475"/>
    </source>
</evidence>
<evidence type="ECO:0000256" key="4">
    <source>
        <dbReference type="ARBA" id="ARBA00022481"/>
    </source>
</evidence>
<name>A0A7W5ZVL4_9SPHN</name>
<dbReference type="RefSeq" id="WP_183611906.1">
    <property type="nucleotide sequence ID" value="NZ_JACICY010000001.1"/>
</dbReference>